<comment type="caution">
    <text evidence="2">The sequence shown here is derived from an EMBL/GenBank/DDBJ whole genome shotgun (WGS) entry which is preliminary data.</text>
</comment>
<evidence type="ECO:0000313" key="3">
    <source>
        <dbReference type="Proteomes" id="UP001456524"/>
    </source>
</evidence>
<evidence type="ECO:0000313" key="2">
    <source>
        <dbReference type="EMBL" id="KAK8176032.1"/>
    </source>
</evidence>
<evidence type="ECO:0000256" key="1">
    <source>
        <dbReference type="SAM" id="MobiDB-lite"/>
    </source>
</evidence>
<protein>
    <submittedName>
        <fullName evidence="2">Uncharacterized protein</fullName>
    </submittedName>
</protein>
<proteinExistence type="predicted"/>
<feature type="compositionally biased region" description="Basic and acidic residues" evidence="1">
    <location>
        <begin position="158"/>
        <end position="179"/>
    </location>
</feature>
<sequence length="284" mass="31510">MMKLEKTQHAAAVDRPRRVSSQFEHYISVTSAIVDIFWPGPQSASHSVFRNDPYPSPCRPSHLVRREQRGKDTTFKTRHKRRLRNSKASGRQRVSTQICLGIRAYHGGARWPTTRAPQTVAYPPALGCVPLPSSSPAQFVVTSTFSLRFTPQNSPQVPRDRSTTYRDNSTYERTIEGRPTDGQNFRRQRPTPCVLPSLRCPCPPRASQPASKQVLASIPPCPSKARNASSPSFHRPPRLAARPVPRHPHASATAHLRSTRPYFPPSRADLRAATAAAAAAAQSM</sequence>
<name>A0ABR1Y4P8_9PEZI</name>
<accession>A0ABR1Y4P8</accession>
<dbReference type="Proteomes" id="UP001456524">
    <property type="component" value="Unassembled WGS sequence"/>
</dbReference>
<dbReference type="EMBL" id="JBBWUH010000002">
    <property type="protein sequence ID" value="KAK8176032.1"/>
    <property type="molecule type" value="Genomic_DNA"/>
</dbReference>
<keyword evidence="3" id="KW-1185">Reference proteome</keyword>
<reference evidence="2 3" key="1">
    <citation type="journal article" date="2022" name="G3 (Bethesda)">
        <title>Enemy or ally: a genomic approach to elucidate the lifestyle of Phyllosticta citrichinaensis.</title>
        <authorList>
            <person name="Buijs V.A."/>
            <person name="Groenewald J.Z."/>
            <person name="Haridas S."/>
            <person name="LaButti K.M."/>
            <person name="Lipzen A."/>
            <person name="Martin F.M."/>
            <person name="Barry K."/>
            <person name="Grigoriev I.V."/>
            <person name="Crous P.W."/>
            <person name="Seidl M.F."/>
        </authorList>
    </citation>
    <scope>NUCLEOTIDE SEQUENCE [LARGE SCALE GENOMIC DNA]</scope>
    <source>
        <strain evidence="2 3">CBS 129764</strain>
    </source>
</reference>
<gene>
    <name evidence="2" type="ORF">IWX90DRAFT_129296</name>
</gene>
<feature type="region of interest" description="Disordered" evidence="1">
    <location>
        <begin position="150"/>
        <end position="189"/>
    </location>
</feature>
<feature type="region of interest" description="Disordered" evidence="1">
    <location>
        <begin position="205"/>
        <end position="265"/>
    </location>
</feature>
<organism evidence="2 3">
    <name type="scientific">Phyllosticta citrichinensis</name>
    <dbReference type="NCBI Taxonomy" id="1130410"/>
    <lineage>
        <taxon>Eukaryota</taxon>
        <taxon>Fungi</taxon>
        <taxon>Dikarya</taxon>
        <taxon>Ascomycota</taxon>
        <taxon>Pezizomycotina</taxon>
        <taxon>Dothideomycetes</taxon>
        <taxon>Dothideomycetes incertae sedis</taxon>
        <taxon>Botryosphaeriales</taxon>
        <taxon>Phyllostictaceae</taxon>
        <taxon>Phyllosticta</taxon>
    </lineage>
</organism>